<evidence type="ECO:0000256" key="3">
    <source>
        <dbReference type="SAM" id="MobiDB-lite"/>
    </source>
</evidence>
<dbReference type="CDD" id="cd00780">
    <property type="entry name" value="NTF2"/>
    <property type="match status" value="1"/>
</dbReference>
<evidence type="ECO:0000313" key="6">
    <source>
        <dbReference type="EMBL" id="CAK7219687.1"/>
    </source>
</evidence>
<organism evidence="6 7">
    <name type="scientific">Sporothrix curviconia</name>
    <dbReference type="NCBI Taxonomy" id="1260050"/>
    <lineage>
        <taxon>Eukaryota</taxon>
        <taxon>Fungi</taxon>
        <taxon>Dikarya</taxon>
        <taxon>Ascomycota</taxon>
        <taxon>Pezizomycotina</taxon>
        <taxon>Sordariomycetes</taxon>
        <taxon>Sordariomycetidae</taxon>
        <taxon>Ophiostomatales</taxon>
        <taxon>Ophiostomataceae</taxon>
        <taxon>Sporothrix</taxon>
    </lineage>
</organism>
<dbReference type="InterPro" id="IPR018222">
    <property type="entry name" value="Nuclear_transport_factor_2_euk"/>
</dbReference>
<evidence type="ECO:0000256" key="2">
    <source>
        <dbReference type="PROSITE-ProRule" id="PRU00176"/>
    </source>
</evidence>
<dbReference type="PROSITE" id="PS50177">
    <property type="entry name" value="NTF2_DOMAIN"/>
    <property type="match status" value="1"/>
</dbReference>
<comment type="caution">
    <text evidence="6">The sequence shown here is derived from an EMBL/GenBank/DDBJ whole genome shotgun (WGS) entry which is preliminary data.</text>
</comment>
<dbReference type="Gene3D" id="3.10.450.50">
    <property type="match status" value="1"/>
</dbReference>
<reference evidence="6 7" key="1">
    <citation type="submission" date="2024-01" db="EMBL/GenBank/DDBJ databases">
        <authorList>
            <person name="Allen C."/>
            <person name="Tagirdzhanova G."/>
        </authorList>
    </citation>
    <scope>NUCLEOTIDE SEQUENCE [LARGE SCALE GENOMIC DNA]</scope>
</reference>
<evidence type="ECO:0000259" key="5">
    <source>
        <dbReference type="PROSITE" id="PS50177"/>
    </source>
</evidence>
<dbReference type="SMART" id="SM00360">
    <property type="entry name" value="RRM"/>
    <property type="match status" value="1"/>
</dbReference>
<dbReference type="SUPFAM" id="SSF54928">
    <property type="entry name" value="RNA-binding domain, RBD"/>
    <property type="match status" value="1"/>
</dbReference>
<keyword evidence="7" id="KW-1185">Reference proteome</keyword>
<dbReference type="PANTHER" id="PTHR10693">
    <property type="entry name" value="RAS GTPASE-ACTIVATING PROTEIN-BINDING PROTEIN"/>
    <property type="match status" value="1"/>
</dbReference>
<feature type="compositionally biased region" description="Low complexity" evidence="3">
    <location>
        <begin position="303"/>
        <end position="313"/>
    </location>
</feature>
<name>A0ABP0BJ71_9PEZI</name>
<dbReference type="InterPro" id="IPR002075">
    <property type="entry name" value="NTF2_dom"/>
</dbReference>
<dbReference type="Pfam" id="PF02136">
    <property type="entry name" value="NTF2"/>
    <property type="match status" value="1"/>
</dbReference>
<dbReference type="CDD" id="cd00590">
    <property type="entry name" value="RRM_SF"/>
    <property type="match status" value="1"/>
</dbReference>
<feature type="region of interest" description="Disordered" evidence="3">
    <location>
        <begin position="357"/>
        <end position="392"/>
    </location>
</feature>
<feature type="compositionally biased region" description="Basic and acidic residues" evidence="3">
    <location>
        <begin position="358"/>
        <end position="367"/>
    </location>
</feature>
<dbReference type="EMBL" id="CAWUHB010000018">
    <property type="protein sequence ID" value="CAK7219687.1"/>
    <property type="molecule type" value="Genomic_DNA"/>
</dbReference>
<dbReference type="SUPFAM" id="SSF54427">
    <property type="entry name" value="NTF2-like"/>
    <property type="match status" value="1"/>
</dbReference>
<dbReference type="InterPro" id="IPR035979">
    <property type="entry name" value="RBD_domain_sf"/>
</dbReference>
<feature type="domain" description="RRM" evidence="4">
    <location>
        <begin position="399"/>
        <end position="467"/>
    </location>
</feature>
<feature type="region of interest" description="Disordered" evidence="3">
    <location>
        <begin position="470"/>
        <end position="529"/>
    </location>
</feature>
<protein>
    <recommendedName>
        <fullName evidence="8">Ntf2 and rrm domain containing protein</fullName>
    </recommendedName>
</protein>
<dbReference type="PANTHER" id="PTHR10693:SF20">
    <property type="entry name" value="AT27578P"/>
    <property type="match status" value="1"/>
</dbReference>
<dbReference type="Proteomes" id="UP001642405">
    <property type="component" value="Unassembled WGS sequence"/>
</dbReference>
<feature type="compositionally biased region" description="Gly residues" evidence="3">
    <location>
        <begin position="485"/>
        <end position="529"/>
    </location>
</feature>
<dbReference type="InterPro" id="IPR039539">
    <property type="entry name" value="Ras_GTPase_bind_prot"/>
</dbReference>
<dbReference type="InterPro" id="IPR032710">
    <property type="entry name" value="NTF2-like_dom_sf"/>
</dbReference>
<evidence type="ECO:0000313" key="7">
    <source>
        <dbReference type="Proteomes" id="UP001642405"/>
    </source>
</evidence>
<evidence type="ECO:0008006" key="8">
    <source>
        <dbReference type="Google" id="ProtNLM"/>
    </source>
</evidence>
<feature type="region of interest" description="Disordered" evidence="3">
    <location>
        <begin position="238"/>
        <end position="313"/>
    </location>
</feature>
<feature type="domain" description="NTF2" evidence="5">
    <location>
        <begin position="17"/>
        <end position="132"/>
    </location>
</feature>
<accession>A0ABP0BJ71</accession>
<sequence length="529" mass="54650">MATNGTNHNESLSKDEVGWYFVEQYYTTLSKSPNRLHLFYGKTSQLVHDTEAEVAAVSVGRQSIQDRITELNFQDCKVRISNVDSQASLDNILVQVIGEISNKSEDSRKFVQTFVLAEQKTGYFVLNDIFRYIKEEDEEATATEAVAAAPAEESKPAEAEEAKIEEASSVKAEEVAAAKPQLDAAVVDKKLEEVNVVQAPVVPAVATPAEPAVPKAVVPVVPAVVPVATPVKAAEAEKAAQEVAEEEEKKTEVPKEPVPTPAVAPAAPSATAPAPAAAPAPTPAAAPAEPEKPKGPPKPMTWASRAAAAAGPARTVVMPKPAPAAAAPAPASPAASAAAAPAKPAAAAAAASAAAKPAESDASKDSGSEWQTAGADAKRQNRPQSISNAPQDKDSALGYIKYVTDKVDEATLRSHLETFGPVVYFDISRTKNCAFIEFGSPAGYQAAVAANPHTVNGETIVVEPRRPKAGAYGGSNYNPNRGNLSGRGRGGFDGRNGSQGGRGGFSGQNRGRGGAGASRGRGGAQGLAA</sequence>
<dbReference type="InterPro" id="IPR000504">
    <property type="entry name" value="RRM_dom"/>
</dbReference>
<evidence type="ECO:0000256" key="1">
    <source>
        <dbReference type="ARBA" id="ARBA00022884"/>
    </source>
</evidence>
<keyword evidence="1 2" id="KW-0694">RNA-binding</keyword>
<proteinExistence type="predicted"/>
<feature type="compositionally biased region" description="Low complexity" evidence="3">
    <location>
        <begin position="263"/>
        <end position="275"/>
    </location>
</feature>
<evidence type="ECO:0000259" key="4">
    <source>
        <dbReference type="PROSITE" id="PS50102"/>
    </source>
</evidence>
<dbReference type="InterPro" id="IPR012677">
    <property type="entry name" value="Nucleotide-bd_a/b_plait_sf"/>
</dbReference>
<dbReference type="Gene3D" id="3.30.70.330">
    <property type="match status" value="1"/>
</dbReference>
<dbReference type="Pfam" id="PF00076">
    <property type="entry name" value="RRM_1"/>
    <property type="match status" value="1"/>
</dbReference>
<gene>
    <name evidence="6" type="ORF">SCUCBS95973_003902</name>
</gene>
<dbReference type="PROSITE" id="PS50102">
    <property type="entry name" value="RRM"/>
    <property type="match status" value="1"/>
</dbReference>